<dbReference type="EMBL" id="GBRH01280806">
    <property type="protein sequence ID" value="JAD17089.1"/>
    <property type="molecule type" value="Transcribed_RNA"/>
</dbReference>
<dbReference type="AlphaFoldDB" id="A0A0A8XT29"/>
<reference evidence="1" key="1">
    <citation type="submission" date="2014-09" db="EMBL/GenBank/DDBJ databases">
        <authorList>
            <person name="Magalhaes I.L.F."/>
            <person name="Oliveira U."/>
            <person name="Santos F.R."/>
            <person name="Vidigal T.H.D.A."/>
            <person name="Brescovit A.D."/>
            <person name="Santos A.J."/>
        </authorList>
    </citation>
    <scope>NUCLEOTIDE SEQUENCE</scope>
    <source>
        <tissue evidence="1">Shoot tissue taken approximately 20 cm above the soil surface</tissue>
    </source>
</reference>
<organism evidence="1">
    <name type="scientific">Arundo donax</name>
    <name type="common">Giant reed</name>
    <name type="synonym">Donax arundinaceus</name>
    <dbReference type="NCBI Taxonomy" id="35708"/>
    <lineage>
        <taxon>Eukaryota</taxon>
        <taxon>Viridiplantae</taxon>
        <taxon>Streptophyta</taxon>
        <taxon>Embryophyta</taxon>
        <taxon>Tracheophyta</taxon>
        <taxon>Spermatophyta</taxon>
        <taxon>Magnoliopsida</taxon>
        <taxon>Liliopsida</taxon>
        <taxon>Poales</taxon>
        <taxon>Poaceae</taxon>
        <taxon>PACMAD clade</taxon>
        <taxon>Arundinoideae</taxon>
        <taxon>Arundineae</taxon>
        <taxon>Arundo</taxon>
    </lineage>
</organism>
<sequence length="32" mass="3912">MEATVMWQITRTIVTRFEFRVLIRGADFFTKF</sequence>
<proteinExistence type="predicted"/>
<reference evidence="1" key="2">
    <citation type="journal article" date="2015" name="Data Brief">
        <title>Shoot transcriptome of the giant reed, Arundo donax.</title>
        <authorList>
            <person name="Barrero R.A."/>
            <person name="Guerrero F.D."/>
            <person name="Moolhuijzen P."/>
            <person name="Goolsby J.A."/>
            <person name="Tidwell J."/>
            <person name="Bellgard S.E."/>
            <person name="Bellgard M.I."/>
        </authorList>
    </citation>
    <scope>NUCLEOTIDE SEQUENCE</scope>
    <source>
        <tissue evidence="1">Shoot tissue taken approximately 20 cm above the soil surface</tissue>
    </source>
</reference>
<protein>
    <submittedName>
        <fullName evidence="1">Uncharacterized protein</fullName>
    </submittedName>
</protein>
<accession>A0A0A8XT29</accession>
<evidence type="ECO:0000313" key="1">
    <source>
        <dbReference type="EMBL" id="JAD17089.1"/>
    </source>
</evidence>
<name>A0A0A8XT29_ARUDO</name>